<dbReference type="InterPro" id="IPR038279">
    <property type="entry name" value="Ndc10_dom2_sf"/>
</dbReference>
<dbReference type="EMBL" id="JAEPRC010000059">
    <property type="protein sequence ID" value="KAG2211994.1"/>
    <property type="molecule type" value="Genomic_DNA"/>
</dbReference>
<gene>
    <name evidence="3" type="ORF">INT46_001491</name>
</gene>
<name>A0A8H7RIC3_9FUNG</name>
<dbReference type="OrthoDB" id="2409254at2759"/>
<dbReference type="GO" id="GO:0003677">
    <property type="term" value="F:DNA binding"/>
    <property type="evidence" value="ECO:0007669"/>
    <property type="project" value="InterPro"/>
</dbReference>
<feature type="region of interest" description="Disordered" evidence="1">
    <location>
        <begin position="45"/>
        <end position="73"/>
    </location>
</feature>
<protein>
    <recommendedName>
        <fullName evidence="2">Ndc10 domain-containing protein</fullName>
    </recommendedName>
</protein>
<feature type="region of interest" description="Disordered" evidence="1">
    <location>
        <begin position="789"/>
        <end position="832"/>
    </location>
</feature>
<dbReference type="Gene3D" id="1.10.443.20">
    <property type="entry name" value="Centromere DNA-binding protein complex CBF3 subunit, domain 2"/>
    <property type="match status" value="1"/>
</dbReference>
<dbReference type="Proteomes" id="UP000650833">
    <property type="component" value="Unassembled WGS sequence"/>
</dbReference>
<evidence type="ECO:0000256" key="1">
    <source>
        <dbReference type="SAM" id="MobiDB-lite"/>
    </source>
</evidence>
<feature type="compositionally biased region" description="Polar residues" evidence="1">
    <location>
        <begin position="64"/>
        <end position="73"/>
    </location>
</feature>
<organism evidence="3 4">
    <name type="scientific">Mucor plumbeus</name>
    <dbReference type="NCBI Taxonomy" id="97098"/>
    <lineage>
        <taxon>Eukaryota</taxon>
        <taxon>Fungi</taxon>
        <taxon>Fungi incertae sedis</taxon>
        <taxon>Mucoromycota</taxon>
        <taxon>Mucoromycotina</taxon>
        <taxon>Mucoromycetes</taxon>
        <taxon>Mucorales</taxon>
        <taxon>Mucorineae</taxon>
        <taxon>Mucoraceae</taxon>
        <taxon>Mucor</taxon>
    </lineage>
</organism>
<dbReference type="AlphaFoldDB" id="A0A8H7RIC3"/>
<evidence type="ECO:0000313" key="3">
    <source>
        <dbReference type="EMBL" id="KAG2211994.1"/>
    </source>
</evidence>
<sequence length="832" mass="94992">MQPMPSKNTSLKRRLIRETDEEELEIEIEEQQVVNHLNGIQLTSMATLSEEAPKRARRGRPKKNMQSETLAAEASGSNAFIPASSSSVHAAQAGPSITLNEFDLAVEALPRKVRASTAMIYRMPLEHWKNFCEKNRNRYPVDPLYPYTVGPTEFVVAFFREFVFKRTYKKSVSMESDVRTQIGLQTEENEDSRLTLLQMAENALSSKNGKKKILEVPIGIEAVNQYKKVLMYLHDFQSERRKVEWPSPKKTKEIVELIKKYEHDLVYDQVQTNADRAAHCVIRDSYKSGEFIRILKSLWSSESETGLREMFSISSRHHMLLRDQDLRNLNFADCFCTIIPKKQHRGIQQAVALVFSLDKGKTLKEGEVKFACAMRHENIFRCPFSAFAFFLFSLIQDNGDFLKEDRWHNWKVLRGRGNPEKSLSGASQWKTAKKALLDQTIHTTRVTHGEHHAGAMEAEALGIPLDLIKRGGGWKDRLGRLETHYLGKLPSQFARGIAGFWDKPFALARNGVSPPIELQKLIFPWIEGYFGENNAEWITACEREMQEVDENEDEDDNIINLEVNEDPVEFVEEDGRMIVKEKQKKGKQRAVQSSMDTAKRGFLRLLIRCRRIILQDAAVYMYLNKENKHVNSKSRIFSSNSFKIFQEDIVAAITSPSVGRLEEYESLVPDLVDTHKQVASRVAEVNRRLLRLQKQQDDRFEKSENSFNNFVEQNNHSNLALMNMTQQLARNVQLVMMQQQCLNSQMQLLMATNTPHNANLNTSLPQASTFPAAVPTPFPPFSFPPPPSFSFPHPPPSIHHPVAIHSAPPEKITNGNPNGSSKSRQKKKGQMG</sequence>
<comment type="caution">
    <text evidence="3">The sequence shown here is derived from an EMBL/GenBank/DDBJ whole genome shotgun (WGS) entry which is preliminary data.</text>
</comment>
<dbReference type="InterPro" id="IPR031872">
    <property type="entry name" value="NDC10_II"/>
</dbReference>
<feature type="compositionally biased region" description="Basic residues" evidence="1">
    <location>
        <begin position="823"/>
        <end position="832"/>
    </location>
</feature>
<evidence type="ECO:0000259" key="2">
    <source>
        <dbReference type="Pfam" id="PF16787"/>
    </source>
</evidence>
<reference evidence="3" key="1">
    <citation type="submission" date="2020-12" db="EMBL/GenBank/DDBJ databases">
        <title>Metabolic potential, ecology and presence of endohyphal bacteria is reflected in genomic diversity of Mucoromycotina.</title>
        <authorList>
            <person name="Muszewska A."/>
            <person name="Okrasinska A."/>
            <person name="Steczkiewicz K."/>
            <person name="Drgas O."/>
            <person name="Orlowska M."/>
            <person name="Perlinska-Lenart U."/>
            <person name="Aleksandrzak-Piekarczyk T."/>
            <person name="Szatraj K."/>
            <person name="Zielenkiewicz U."/>
            <person name="Pilsyk S."/>
            <person name="Malc E."/>
            <person name="Mieczkowski P."/>
            <person name="Kruszewska J.S."/>
            <person name="Biernat P."/>
            <person name="Pawlowska J."/>
        </authorList>
    </citation>
    <scope>NUCLEOTIDE SEQUENCE</scope>
    <source>
        <strain evidence="3">CBS 226.32</strain>
    </source>
</reference>
<accession>A0A8H7RIC3</accession>
<keyword evidence="4" id="KW-1185">Reference proteome</keyword>
<feature type="domain" description="Ndc10" evidence="2">
    <location>
        <begin position="301"/>
        <end position="621"/>
    </location>
</feature>
<feature type="compositionally biased region" description="Pro residues" evidence="1">
    <location>
        <begin position="789"/>
        <end position="798"/>
    </location>
</feature>
<proteinExistence type="predicted"/>
<dbReference type="Pfam" id="PF16787">
    <property type="entry name" value="NDC10_II"/>
    <property type="match status" value="1"/>
</dbReference>
<evidence type="ECO:0000313" key="4">
    <source>
        <dbReference type="Proteomes" id="UP000650833"/>
    </source>
</evidence>